<dbReference type="KEGG" id="mees:MmiEs2_07400"/>
<protein>
    <submittedName>
        <fullName evidence="1">Uncharacterized protein</fullName>
    </submittedName>
</protein>
<gene>
    <name evidence="1" type="ORF">MmiEs2_07400</name>
</gene>
<reference evidence="1 2" key="1">
    <citation type="submission" date="2023-07" db="EMBL/GenBank/DDBJ databases">
        <title>Closed genome sequence of Methanimicrococcus sp. Es2.</title>
        <authorList>
            <person name="Protasov E."/>
            <person name="Platt K."/>
            <person name="Reeh H."/>
            <person name="Poehlein A."/>
            <person name="Daniel R."/>
            <person name="Brune A."/>
        </authorList>
    </citation>
    <scope>NUCLEOTIDE SEQUENCE [LARGE SCALE GENOMIC DNA]</scope>
    <source>
        <strain evidence="1 2">Es2</strain>
    </source>
</reference>
<evidence type="ECO:0000313" key="1">
    <source>
        <dbReference type="EMBL" id="WNY28547.1"/>
    </source>
</evidence>
<organism evidence="1 2">
    <name type="scientific">Methanimicrococcus stummii</name>
    <dbReference type="NCBI Taxonomy" id="3028294"/>
    <lineage>
        <taxon>Archaea</taxon>
        <taxon>Methanobacteriati</taxon>
        <taxon>Methanobacteriota</taxon>
        <taxon>Stenosarchaea group</taxon>
        <taxon>Methanomicrobia</taxon>
        <taxon>Methanosarcinales</taxon>
        <taxon>Methanosarcinaceae</taxon>
        <taxon>Methanimicrococcus</taxon>
    </lineage>
</organism>
<dbReference type="EMBL" id="CP131062">
    <property type="protein sequence ID" value="WNY28547.1"/>
    <property type="molecule type" value="Genomic_DNA"/>
</dbReference>
<dbReference type="AlphaFoldDB" id="A0AA96VLL8"/>
<keyword evidence="2" id="KW-1185">Reference proteome</keyword>
<accession>A0AA96VLL8</accession>
<evidence type="ECO:0000313" key="2">
    <source>
        <dbReference type="Proteomes" id="UP001302662"/>
    </source>
</evidence>
<proteinExistence type="predicted"/>
<dbReference type="Proteomes" id="UP001302662">
    <property type="component" value="Chromosome"/>
</dbReference>
<name>A0AA96VLL8_9EURY</name>
<sequence length="36" mass="4070">MRFLNIKSLFGKIEGKESGVDLSDLIAMDVKLNHIH</sequence>